<dbReference type="Gene3D" id="1.10.340.30">
    <property type="entry name" value="Hypothetical protein, domain 2"/>
    <property type="match status" value="1"/>
</dbReference>
<dbReference type="PANTHER" id="PTHR43003:SF12">
    <property type="entry name" value="DNA-3-METHYLADENINE GLYCOSYLASE"/>
    <property type="match status" value="1"/>
</dbReference>
<evidence type="ECO:0000256" key="6">
    <source>
        <dbReference type="ARBA" id="ARBA00023204"/>
    </source>
</evidence>
<evidence type="ECO:0000256" key="1">
    <source>
        <dbReference type="ARBA" id="ARBA00000086"/>
    </source>
</evidence>
<dbReference type="GO" id="GO:0006285">
    <property type="term" value="P:base-excision repair, AP site formation"/>
    <property type="evidence" value="ECO:0007669"/>
    <property type="project" value="TreeGrafter"/>
</dbReference>
<dbReference type="EC" id="3.2.2.21" evidence="3"/>
<dbReference type="Pfam" id="PF07934">
    <property type="entry name" value="OGG_N"/>
    <property type="match status" value="1"/>
</dbReference>
<gene>
    <name evidence="8" type="ORF">SAMN05661091_0065</name>
</gene>
<dbReference type="InterPro" id="IPR051912">
    <property type="entry name" value="Alkylbase_DNA_Glycosylase/TA"/>
</dbReference>
<keyword evidence="6" id="KW-0234">DNA repair</keyword>
<sequence length="302" mass="34805">MKGIQSESYIEICPPTEFDFSECLVFLGRSEHEVLHQIKDGCLYKLVKINDEIILLIIRSSSGSIQIQFPMGPPANSTCAEVVSFIREWFDLDQNLGDFYNAVSQDMVLGQLIHKYYGLRMMCIPDLFEALTWAIMGQQINLTFAYTLKKRLTEHFGQCLDFEGETYWLYPTCEKIAALDVEDLRKLQFTVRKAEYIIGIAKAMANGEITKQSLLQKRDYEKIKQSLMDIRGIGAWTADYVMMKCLHLPAAFPMADVGLQNALKIQIGLDRKPTIEEIKEMAAHWEGWQAYATFYLWRSLYE</sequence>
<accession>A0A1X7G5M2</accession>
<reference evidence="8 9" key="1">
    <citation type="submission" date="2017-04" db="EMBL/GenBank/DDBJ databases">
        <authorList>
            <person name="Afonso C.L."/>
            <person name="Miller P.J."/>
            <person name="Scott M.A."/>
            <person name="Spackman E."/>
            <person name="Goraichik I."/>
            <person name="Dimitrov K.M."/>
            <person name="Suarez D.L."/>
            <person name="Swayne D.E."/>
        </authorList>
    </citation>
    <scope>NUCLEOTIDE SEQUENCE [LARGE SCALE GENOMIC DNA]</scope>
    <source>
        <strain evidence="8 9">N3/975</strain>
    </source>
</reference>
<dbReference type="InterPro" id="IPR003265">
    <property type="entry name" value="HhH-GPD_domain"/>
</dbReference>
<dbReference type="PANTHER" id="PTHR43003">
    <property type="entry name" value="DNA-3-METHYLADENINE GLYCOSYLASE"/>
    <property type="match status" value="1"/>
</dbReference>
<dbReference type="GO" id="GO:0043916">
    <property type="term" value="F:DNA-7-methylguanine glycosylase activity"/>
    <property type="evidence" value="ECO:0007669"/>
    <property type="project" value="TreeGrafter"/>
</dbReference>
<comment type="similarity">
    <text evidence="2">Belongs to the alkylbase DNA glycosidase AlkA family.</text>
</comment>
<keyword evidence="9" id="KW-1185">Reference proteome</keyword>
<dbReference type="InterPro" id="IPR011257">
    <property type="entry name" value="DNA_glycosylase"/>
</dbReference>
<evidence type="ECO:0000313" key="8">
    <source>
        <dbReference type="EMBL" id="SMF64435.1"/>
    </source>
</evidence>
<dbReference type="GO" id="GO:0032131">
    <property type="term" value="F:alkylated DNA binding"/>
    <property type="evidence" value="ECO:0007669"/>
    <property type="project" value="TreeGrafter"/>
</dbReference>
<dbReference type="GO" id="GO:0008534">
    <property type="term" value="F:oxidized purine nucleobase lesion DNA N-glycosylase activity"/>
    <property type="evidence" value="ECO:0007669"/>
    <property type="project" value="InterPro"/>
</dbReference>
<dbReference type="AlphaFoldDB" id="A0A1X7G5M2"/>
<evidence type="ECO:0000256" key="5">
    <source>
        <dbReference type="ARBA" id="ARBA00022801"/>
    </source>
</evidence>
<protein>
    <recommendedName>
        <fullName evidence="3">DNA-3-methyladenine glycosylase II</fullName>
        <ecNumber evidence="3">3.2.2.21</ecNumber>
    </recommendedName>
</protein>
<dbReference type="Proteomes" id="UP000192940">
    <property type="component" value="Chromosome I"/>
</dbReference>
<evidence type="ECO:0000256" key="2">
    <source>
        <dbReference type="ARBA" id="ARBA00010817"/>
    </source>
</evidence>
<dbReference type="SUPFAM" id="SSF48150">
    <property type="entry name" value="DNA-glycosylase"/>
    <property type="match status" value="1"/>
</dbReference>
<dbReference type="FunFam" id="1.10.340.30:FF:000004">
    <property type="entry name" value="DNA-3-methyladenine glycosylase II"/>
    <property type="match status" value="1"/>
</dbReference>
<dbReference type="Gene3D" id="1.10.1670.10">
    <property type="entry name" value="Helix-hairpin-Helix base-excision DNA repair enzymes (C-terminal)"/>
    <property type="match status" value="1"/>
</dbReference>
<dbReference type="EMBL" id="LT840184">
    <property type="protein sequence ID" value="SMF64435.1"/>
    <property type="molecule type" value="Genomic_DNA"/>
</dbReference>
<dbReference type="CDD" id="cd00056">
    <property type="entry name" value="ENDO3c"/>
    <property type="match status" value="1"/>
</dbReference>
<feature type="domain" description="HhH-GPD" evidence="7">
    <location>
        <begin position="136"/>
        <end position="301"/>
    </location>
</feature>
<proteinExistence type="inferred from homology"/>
<keyword evidence="4" id="KW-0227">DNA damage</keyword>
<dbReference type="Gene3D" id="3.30.310.20">
    <property type="entry name" value="DNA-3-methyladenine glycosylase AlkA, N-terminal domain"/>
    <property type="match status" value="1"/>
</dbReference>
<name>A0A1X7G5M2_9BACL</name>
<dbReference type="GO" id="GO:0005737">
    <property type="term" value="C:cytoplasm"/>
    <property type="evidence" value="ECO:0007669"/>
    <property type="project" value="TreeGrafter"/>
</dbReference>
<dbReference type="InterPro" id="IPR037046">
    <property type="entry name" value="AlkA_N_sf"/>
</dbReference>
<keyword evidence="5" id="KW-0378">Hydrolase</keyword>
<evidence type="ECO:0000313" key="9">
    <source>
        <dbReference type="Proteomes" id="UP000192940"/>
    </source>
</evidence>
<dbReference type="Pfam" id="PF00730">
    <property type="entry name" value="HhH-GPD"/>
    <property type="match status" value="1"/>
</dbReference>
<evidence type="ECO:0000256" key="3">
    <source>
        <dbReference type="ARBA" id="ARBA00012000"/>
    </source>
</evidence>
<dbReference type="GO" id="GO:0032993">
    <property type="term" value="C:protein-DNA complex"/>
    <property type="evidence" value="ECO:0007669"/>
    <property type="project" value="TreeGrafter"/>
</dbReference>
<dbReference type="GO" id="GO:0008725">
    <property type="term" value="F:DNA-3-methyladenine glycosylase activity"/>
    <property type="evidence" value="ECO:0007669"/>
    <property type="project" value="TreeGrafter"/>
</dbReference>
<dbReference type="SMART" id="SM00478">
    <property type="entry name" value="ENDO3c"/>
    <property type="match status" value="1"/>
</dbReference>
<evidence type="ECO:0000256" key="4">
    <source>
        <dbReference type="ARBA" id="ARBA00022763"/>
    </source>
</evidence>
<dbReference type="InterPro" id="IPR023170">
    <property type="entry name" value="HhH_base_excis_C"/>
</dbReference>
<dbReference type="GO" id="GO:0006307">
    <property type="term" value="P:DNA alkylation repair"/>
    <property type="evidence" value="ECO:0007669"/>
    <property type="project" value="TreeGrafter"/>
</dbReference>
<dbReference type="InterPro" id="IPR012904">
    <property type="entry name" value="OGG_N"/>
</dbReference>
<dbReference type="RefSeq" id="WP_208917123.1">
    <property type="nucleotide sequence ID" value="NZ_LT840184.1"/>
</dbReference>
<dbReference type="GO" id="GO:0006289">
    <property type="term" value="P:nucleotide-excision repair"/>
    <property type="evidence" value="ECO:0007669"/>
    <property type="project" value="InterPro"/>
</dbReference>
<dbReference type="STRING" id="1313296.SAMN05661091_0065"/>
<comment type="catalytic activity">
    <reaction evidence="1">
        <text>Hydrolysis of alkylated DNA, releasing 3-methyladenine, 3-methylguanine, 7-methylguanine and 7-methyladenine.</text>
        <dbReference type="EC" id="3.2.2.21"/>
    </reaction>
</comment>
<organism evidence="8 9">
    <name type="scientific">Paenibacillus uliginis N3/975</name>
    <dbReference type="NCBI Taxonomy" id="1313296"/>
    <lineage>
        <taxon>Bacteria</taxon>
        <taxon>Bacillati</taxon>
        <taxon>Bacillota</taxon>
        <taxon>Bacilli</taxon>
        <taxon>Bacillales</taxon>
        <taxon>Paenibacillaceae</taxon>
        <taxon>Paenibacillus</taxon>
    </lineage>
</organism>
<evidence type="ECO:0000259" key="7">
    <source>
        <dbReference type="SMART" id="SM00478"/>
    </source>
</evidence>